<dbReference type="SUPFAM" id="SSF50494">
    <property type="entry name" value="Trypsin-like serine proteases"/>
    <property type="match status" value="1"/>
</dbReference>
<organism evidence="3 4">
    <name type="scientific">Lentzea rhizosphaerae</name>
    <dbReference type="NCBI Taxonomy" id="2041025"/>
    <lineage>
        <taxon>Bacteria</taxon>
        <taxon>Bacillati</taxon>
        <taxon>Actinomycetota</taxon>
        <taxon>Actinomycetes</taxon>
        <taxon>Pseudonocardiales</taxon>
        <taxon>Pseudonocardiaceae</taxon>
        <taxon>Lentzea</taxon>
    </lineage>
</organism>
<proteinExistence type="predicted"/>
<reference evidence="4" key="1">
    <citation type="journal article" date="2019" name="Int. J. Syst. Evol. Microbiol.">
        <title>The Global Catalogue of Microorganisms (GCM) 10K type strain sequencing project: providing services to taxonomists for standard genome sequencing and annotation.</title>
        <authorList>
            <consortium name="The Broad Institute Genomics Platform"/>
            <consortium name="The Broad Institute Genome Sequencing Center for Infectious Disease"/>
            <person name="Wu L."/>
            <person name="Ma J."/>
        </authorList>
    </citation>
    <scope>NUCLEOTIDE SEQUENCE [LARGE SCALE GENOMIC DNA]</scope>
    <source>
        <strain evidence="4">CGMCC 4.7405</strain>
    </source>
</reference>
<dbReference type="InterPro" id="IPR011048">
    <property type="entry name" value="Haem_d1_sf"/>
</dbReference>
<dbReference type="Proteomes" id="UP001595690">
    <property type="component" value="Unassembled WGS sequence"/>
</dbReference>
<gene>
    <name evidence="3" type="ORF">ACFOWZ_37520</name>
</gene>
<evidence type="ECO:0000259" key="2">
    <source>
        <dbReference type="Pfam" id="PF20703"/>
    </source>
</evidence>
<accession>A0ABV8C5B6</accession>
<dbReference type="InterPro" id="IPR015943">
    <property type="entry name" value="WD40/YVTN_repeat-like_dom_sf"/>
</dbReference>
<dbReference type="RefSeq" id="WP_382378702.1">
    <property type="nucleotide sequence ID" value="NZ_JBHRZI010000035.1"/>
</dbReference>
<dbReference type="Pfam" id="PF20703">
    <property type="entry name" value="nSTAND1"/>
    <property type="match status" value="2"/>
</dbReference>
<feature type="region of interest" description="Disordered" evidence="1">
    <location>
        <begin position="1121"/>
        <end position="1143"/>
    </location>
</feature>
<evidence type="ECO:0000256" key="1">
    <source>
        <dbReference type="SAM" id="MobiDB-lite"/>
    </source>
</evidence>
<sequence>MERHPSELSFERAAVRIRGPRGTVGTGFLVAEDLVCTCAHVVANALGSDPTSSQPPDGLVTVDFPLVDGVSTTAQVVGWVPIEGDNSGDVALLRLTTLPADAEPARLAPDGGGWDEPVRVLGFPRGFEAGDWLDGRLRGRQATGWVQMEISGVEAGFSGGAVWSAEAGGVVGVVVAKQGSRTYMVPLRTALPADVLRSRPCPYRGLEPFREQDAELFHGRARETARLRELMAHRRIVVVTGRSGCGKSSLVRAALWPKLRAEGRTLTELPRVVPDDVELPADGEGVLFVDQFEEIEPLRARKLFERLKNWVAEVPEVPGRPPARQVVLTVRTSAVDEIFTAPDAEMLDSGGVQVLPMGPDDLLATILEPARPRRFEEGLADRIVSDALDAPGQLPLLQFALTRLWDKELTYRDYEAIGGVAGALAEYATSVYQHRLSDQALARRLLVRLVRPTDSSFTLAPARLADLDPELRAMAAELSTHRLVVIDRNVVSLAHEALVHEWPALNEWLVADRDFLAWRDRMRANLEVWRGKPEDRGTLLSGGPLDDAETQAARRPEELSTEEHRYITTSRAAADGRRRRRRFAIASITVLAVVASGLAAVSIHRSDQLADNLYRQAAPLLAAESAQRTGLSSASAVQFAQAAWRHDPGNRQTWGTMLQQVARMGRQESIRVLWTENPVRKASSSGDGNVVAIADTSGRVSVWWGLPHDGPPKDSWQVTTSEKLRGLFLSDDGTTLVVVGERTSVDVWRVADRSGPKRLREPEPKSDATPATGLSARLSRDGGMFVMATDPDHEGLGSGLPSVVEAYDTRSGRRVPTGIAPAREIEVKRVDDKVVWLSEHDKSGGHLRERDIVSGAVLRELPGGSVSPLGVVSDCSTEKKLTITDAVASAQRFSGALPGCGSLGASYDDTGRFVLLGNGSGDDLFQLVTAVDVATGEVFQQQYPYTNDVASEPDGAAIMTRAGDDVWLTIVSGTIVRRSKPFQRKDDATAFAETITSGNVAMTDDGRLLAASRLESKTVALWELPSQRRIGLLDTDLKSLAFTPDGRRLLGAADGEVLVLSVPGLQVERTITPPLPPGIGPPKAVAGWKTTVLPSNDEVVVMHAGAFTRWRLDTGERIGDVMPLARDDPTGLRKAGTASEAIPRKGHPGEFFVSFQEGVGLFDIQQGRMSRRFERAGVKLRSATADSHGNIAVQLSSNELWLWNPDDGSLQSSPEPLTAEMDLIGWTDDGLIIATPTTGSELTFWDRATGRDVLRVDPPGYTAQWLLDGSVLRGVSNDGLIEVDLARDRWMSTLCAINDRDYTAIERKVLERTAGAETDGPPCR</sequence>
<name>A0ABV8C5B6_9PSEU</name>
<dbReference type="SUPFAM" id="SSF52540">
    <property type="entry name" value="P-loop containing nucleoside triphosphate hydrolases"/>
    <property type="match status" value="1"/>
</dbReference>
<dbReference type="SUPFAM" id="SSF51004">
    <property type="entry name" value="C-terminal (heme d1) domain of cytochrome cd1-nitrite reductase"/>
    <property type="match status" value="1"/>
</dbReference>
<feature type="region of interest" description="Disordered" evidence="1">
    <location>
        <begin position="753"/>
        <end position="776"/>
    </location>
</feature>
<dbReference type="EMBL" id="JBHRZI010000035">
    <property type="protein sequence ID" value="MFC3897210.1"/>
    <property type="molecule type" value="Genomic_DNA"/>
</dbReference>
<keyword evidence="4" id="KW-1185">Reference proteome</keyword>
<feature type="domain" description="Novel STAND NTPase 1" evidence="2">
    <location>
        <begin position="284"/>
        <end position="535"/>
    </location>
</feature>
<evidence type="ECO:0000313" key="4">
    <source>
        <dbReference type="Proteomes" id="UP001595690"/>
    </source>
</evidence>
<dbReference type="Gene3D" id="2.130.10.10">
    <property type="entry name" value="YVTN repeat-like/Quinoprotein amine dehydrogenase"/>
    <property type="match status" value="2"/>
</dbReference>
<feature type="region of interest" description="Disordered" evidence="1">
    <location>
        <begin position="537"/>
        <end position="558"/>
    </location>
</feature>
<protein>
    <submittedName>
        <fullName evidence="3">Trypsin-like peptidase domain-containing protein</fullName>
    </submittedName>
</protein>
<dbReference type="InterPro" id="IPR009003">
    <property type="entry name" value="Peptidase_S1_PA"/>
</dbReference>
<dbReference type="Gene3D" id="2.40.10.120">
    <property type="match status" value="1"/>
</dbReference>
<dbReference type="Pfam" id="PF13365">
    <property type="entry name" value="Trypsin_2"/>
    <property type="match status" value="1"/>
</dbReference>
<comment type="caution">
    <text evidence="3">The sequence shown here is derived from an EMBL/GenBank/DDBJ whole genome shotgun (WGS) entry which is preliminary data.</text>
</comment>
<feature type="compositionally biased region" description="Basic and acidic residues" evidence="1">
    <location>
        <begin position="753"/>
        <end position="766"/>
    </location>
</feature>
<dbReference type="InterPro" id="IPR027417">
    <property type="entry name" value="P-loop_NTPase"/>
</dbReference>
<dbReference type="InterPro" id="IPR049052">
    <property type="entry name" value="nSTAND1"/>
</dbReference>
<dbReference type="Gene3D" id="3.40.50.300">
    <property type="entry name" value="P-loop containing nucleotide triphosphate hydrolases"/>
    <property type="match status" value="1"/>
</dbReference>
<feature type="domain" description="Novel STAND NTPase 1" evidence="2">
    <location>
        <begin position="202"/>
        <end position="264"/>
    </location>
</feature>
<evidence type="ECO:0000313" key="3">
    <source>
        <dbReference type="EMBL" id="MFC3897210.1"/>
    </source>
</evidence>
<feature type="compositionally biased region" description="Basic and acidic residues" evidence="1">
    <location>
        <begin position="1121"/>
        <end position="1131"/>
    </location>
</feature>
<dbReference type="SUPFAM" id="SSF82171">
    <property type="entry name" value="DPP6 N-terminal domain-like"/>
    <property type="match status" value="1"/>
</dbReference>